<keyword evidence="1" id="KW-0812">Transmembrane</keyword>
<feature type="transmembrane region" description="Helical" evidence="1">
    <location>
        <begin position="280"/>
        <end position="299"/>
    </location>
</feature>
<proteinExistence type="predicted"/>
<keyword evidence="1" id="KW-1133">Transmembrane helix</keyword>
<organism evidence="3 4">
    <name type="scientific">Ferirhizobium litorale</name>
    <dbReference type="NCBI Taxonomy" id="2927786"/>
    <lineage>
        <taxon>Bacteria</taxon>
        <taxon>Pseudomonadati</taxon>
        <taxon>Pseudomonadota</taxon>
        <taxon>Alphaproteobacteria</taxon>
        <taxon>Hyphomicrobiales</taxon>
        <taxon>Rhizobiaceae</taxon>
        <taxon>Ferirhizobium</taxon>
    </lineage>
</organism>
<feature type="transmembrane region" description="Helical" evidence="1">
    <location>
        <begin position="98"/>
        <end position="121"/>
    </location>
</feature>
<keyword evidence="4" id="KW-1185">Reference proteome</keyword>
<feature type="transmembrane region" description="Helical" evidence="1">
    <location>
        <begin position="152"/>
        <end position="169"/>
    </location>
</feature>
<feature type="transmembrane region" description="Helical" evidence="1">
    <location>
        <begin position="175"/>
        <end position="195"/>
    </location>
</feature>
<evidence type="ECO:0000313" key="4">
    <source>
        <dbReference type="Proteomes" id="UP001161580"/>
    </source>
</evidence>
<evidence type="ECO:0000313" key="3">
    <source>
        <dbReference type="EMBL" id="MDI7924234.1"/>
    </source>
</evidence>
<comment type="caution">
    <text evidence="3">The sequence shown here is derived from an EMBL/GenBank/DDBJ whole genome shotgun (WGS) entry which is preliminary data.</text>
</comment>
<dbReference type="Proteomes" id="UP001161580">
    <property type="component" value="Unassembled WGS sequence"/>
</dbReference>
<evidence type="ECO:0000256" key="1">
    <source>
        <dbReference type="SAM" id="Phobius"/>
    </source>
</evidence>
<gene>
    <name evidence="3" type="ORF">MRS75_19410</name>
</gene>
<accession>A0AAE3U2L1</accession>
<feature type="transmembrane region" description="Helical" evidence="1">
    <location>
        <begin position="127"/>
        <end position="145"/>
    </location>
</feature>
<feature type="transmembrane region" description="Helical" evidence="1">
    <location>
        <begin position="202"/>
        <end position="219"/>
    </location>
</feature>
<feature type="transmembrane region" description="Helical" evidence="1">
    <location>
        <begin position="306"/>
        <end position="324"/>
    </location>
</feature>
<evidence type="ECO:0000259" key="2">
    <source>
        <dbReference type="Pfam" id="PF09925"/>
    </source>
</evidence>
<dbReference type="RefSeq" id="WP_311788267.1">
    <property type="nucleotide sequence ID" value="NZ_JALDYY010000014.1"/>
</dbReference>
<feature type="transmembrane region" description="Helical" evidence="1">
    <location>
        <begin position="43"/>
        <end position="64"/>
    </location>
</feature>
<dbReference type="AlphaFoldDB" id="A0AAE3U2L1"/>
<feature type="transmembrane region" description="Helical" evidence="1">
    <location>
        <begin position="70"/>
        <end position="91"/>
    </location>
</feature>
<feature type="domain" description="DUF2157" evidence="2">
    <location>
        <begin position="12"/>
        <end position="149"/>
    </location>
</feature>
<feature type="transmembrane region" description="Helical" evidence="1">
    <location>
        <begin position="225"/>
        <end position="244"/>
    </location>
</feature>
<dbReference type="InterPro" id="IPR018677">
    <property type="entry name" value="DUF2157"/>
</dbReference>
<keyword evidence="1" id="KW-0472">Membrane</keyword>
<dbReference type="EMBL" id="JALDYZ010000013">
    <property type="protein sequence ID" value="MDI7924234.1"/>
    <property type="molecule type" value="Genomic_DNA"/>
</dbReference>
<reference evidence="3" key="1">
    <citation type="submission" date="2022-03" db="EMBL/GenBank/DDBJ databases">
        <title>Fererhizobium litorale gen. nov., sp. nov., isolated from sandy sediments of the Sea of Japan seashore.</title>
        <authorList>
            <person name="Romanenko L."/>
            <person name="Kurilenko V."/>
            <person name="Otstavnykh N."/>
            <person name="Svetashev V."/>
            <person name="Tekutyeva L."/>
            <person name="Isaeva M."/>
            <person name="Mikhailov V."/>
        </authorList>
    </citation>
    <scope>NUCLEOTIDE SEQUENCE</scope>
    <source>
        <strain evidence="3">KMM 9576</strain>
    </source>
</reference>
<dbReference type="Pfam" id="PF09925">
    <property type="entry name" value="DUF2157"/>
    <property type="match status" value="1"/>
</dbReference>
<sequence>MYRGRLERDFRTWVEKGLLDERTAAAMLDELDGRESSFNLGRVLMIIAALMVSAAILLVVASNWQEIPRLARVVGLVALIWVFHLGAAICIMRDASRLAAAFLVAGTMTFGAAVSLVSQMYNISGDTLSFMALWFGAACVTAALFRSPASTVVAGFLSWVFFGLYLGEFDGRWDALWAWGAPMMAVVTLGLVYVTKASQARHLAYLLLIGWITWIYFVREDTTTATAIAVVGLVGFLTAALPASPAFNLARAAGPAPAFYTFLLGSIGLGLLHLEFDDAAGRLAIGIVTMAAAVAAIALAGRDNGAVRYLGYAVLALEILYLSFETVGTILGTSGFFLLSGLIVAALAWLVIRLERRFSGRNGVEA</sequence>
<feature type="transmembrane region" description="Helical" evidence="1">
    <location>
        <begin position="330"/>
        <end position="352"/>
    </location>
</feature>
<name>A0AAE3U2L1_9HYPH</name>
<protein>
    <submittedName>
        <fullName evidence="3">DUF2157 domain-containing protein</fullName>
    </submittedName>
</protein>
<feature type="transmembrane region" description="Helical" evidence="1">
    <location>
        <begin position="256"/>
        <end position="274"/>
    </location>
</feature>